<organism evidence="1 2">
    <name type="scientific">Caerostris extrusa</name>
    <name type="common">Bark spider</name>
    <name type="synonym">Caerostris bankana</name>
    <dbReference type="NCBI Taxonomy" id="172846"/>
    <lineage>
        <taxon>Eukaryota</taxon>
        <taxon>Metazoa</taxon>
        <taxon>Ecdysozoa</taxon>
        <taxon>Arthropoda</taxon>
        <taxon>Chelicerata</taxon>
        <taxon>Arachnida</taxon>
        <taxon>Araneae</taxon>
        <taxon>Araneomorphae</taxon>
        <taxon>Entelegynae</taxon>
        <taxon>Araneoidea</taxon>
        <taxon>Araneidae</taxon>
        <taxon>Caerostris</taxon>
    </lineage>
</organism>
<gene>
    <name evidence="1" type="ORF">CEXT_687431</name>
</gene>
<sequence length="88" mass="10601">MKRIIDNFKTSKCEKHLFKEFYKTLVGLLPSLDVQFENPILNSFTPVILERFCCLPEHRSRFEDGYKQLLYFHEKLGEAVYYVLNNMY</sequence>
<proteinExistence type="predicted"/>
<comment type="caution">
    <text evidence="1">The sequence shown here is derived from an EMBL/GenBank/DDBJ whole genome shotgun (WGS) entry which is preliminary data.</text>
</comment>
<evidence type="ECO:0000313" key="1">
    <source>
        <dbReference type="EMBL" id="GIY73013.1"/>
    </source>
</evidence>
<reference evidence="1 2" key="1">
    <citation type="submission" date="2021-06" db="EMBL/GenBank/DDBJ databases">
        <title>Caerostris extrusa draft genome.</title>
        <authorList>
            <person name="Kono N."/>
            <person name="Arakawa K."/>
        </authorList>
    </citation>
    <scope>NUCLEOTIDE SEQUENCE [LARGE SCALE GENOMIC DNA]</scope>
</reference>
<name>A0AAV4VSA6_CAEEX</name>
<dbReference type="EMBL" id="BPLR01015022">
    <property type="protein sequence ID" value="GIY73013.1"/>
    <property type="molecule type" value="Genomic_DNA"/>
</dbReference>
<evidence type="ECO:0000313" key="2">
    <source>
        <dbReference type="Proteomes" id="UP001054945"/>
    </source>
</evidence>
<accession>A0AAV4VSA6</accession>
<dbReference type="AlphaFoldDB" id="A0AAV4VSA6"/>
<protein>
    <submittedName>
        <fullName evidence="1">Uncharacterized protein</fullName>
    </submittedName>
</protein>
<keyword evidence="2" id="KW-1185">Reference proteome</keyword>
<dbReference type="Proteomes" id="UP001054945">
    <property type="component" value="Unassembled WGS sequence"/>
</dbReference>